<keyword evidence="5" id="KW-0732">Signal</keyword>
<accession>A0A4Z1BBC7</accession>
<evidence type="ECO:0000256" key="1">
    <source>
        <dbReference type="ARBA" id="ARBA00004236"/>
    </source>
</evidence>
<dbReference type="GO" id="GO:0015871">
    <property type="term" value="P:choline transport"/>
    <property type="evidence" value="ECO:0007669"/>
    <property type="project" value="TreeGrafter"/>
</dbReference>
<dbReference type="Proteomes" id="UP000297459">
    <property type="component" value="Unassembled WGS sequence"/>
</dbReference>
<dbReference type="AlphaFoldDB" id="A0A4Z1BBC7"/>
<dbReference type="RefSeq" id="WP_126565440.1">
    <property type="nucleotide sequence ID" value="NZ_BMCY01000012.1"/>
</dbReference>
<keyword evidence="3" id="KW-1003">Cell membrane</keyword>
<keyword evidence="8" id="KW-1185">Reference proteome</keyword>
<comment type="caution">
    <text evidence="7">The sequence shown here is derived from an EMBL/GenBank/DDBJ whole genome shotgun (WGS) entry which is preliminary data.</text>
</comment>
<dbReference type="Gene3D" id="3.10.105.10">
    <property type="entry name" value="Dipeptide-binding Protein, Domain 3"/>
    <property type="match status" value="2"/>
</dbReference>
<sequence length="313" mass="35316">MFKHRSSKFLGLLATIALAIVLSACGNGGSRSSDDGKTTLGKKEIEIPYIASDNSTPRSLVIAEVLKKAGYDVTTTPVPASGPLYADVSANHDSFHASGIFPDTDKSYYDKYKDKLTLYDDKNFIDDVKVGLAVPKYEQDIDSISDLKDNKDFGKSVDWTIQGTDARNGVMKQTKDELDKNDLENYSLKESSDQAQFKKIQGVFKQQQPIIFTAMEPNWFSKELDVKMLKDPDKIYGSDHEHINLVFNNNFKDQHPAAYKIATRMADDWSKKDEEKLAKKIFVDNKNPEQVAKDYVDDNDNKVDDWLKDVDTE</sequence>
<dbReference type="EMBL" id="SRPJ01000012">
    <property type="protein sequence ID" value="TGN22299.1"/>
    <property type="molecule type" value="Genomic_DNA"/>
</dbReference>
<evidence type="ECO:0000256" key="4">
    <source>
        <dbReference type="ARBA" id="ARBA00023136"/>
    </source>
</evidence>
<gene>
    <name evidence="7" type="ORF">E2558_11855</name>
</gene>
<dbReference type="GO" id="GO:0005275">
    <property type="term" value="F:amine transmembrane transporter activity"/>
    <property type="evidence" value="ECO:0007669"/>
    <property type="project" value="TreeGrafter"/>
</dbReference>
<feature type="domain" description="ABC-type glycine betaine transport system substrate-binding" evidence="6">
    <location>
        <begin position="43"/>
        <end position="297"/>
    </location>
</feature>
<proteinExistence type="predicted"/>
<protein>
    <submittedName>
        <fullName evidence="7">ABC transporter substrate-binding protein</fullName>
    </submittedName>
</protein>
<evidence type="ECO:0000313" key="7">
    <source>
        <dbReference type="EMBL" id="TGN22299.1"/>
    </source>
</evidence>
<dbReference type="PROSITE" id="PS51257">
    <property type="entry name" value="PROKAR_LIPOPROTEIN"/>
    <property type="match status" value="1"/>
</dbReference>
<dbReference type="PANTHER" id="PTHR47737:SF1">
    <property type="entry name" value="GLYCINE BETAINE_PROLINE BETAINE TRANSPORT SYSTEM PERMEASE PROTEIN PROW"/>
    <property type="match status" value="1"/>
</dbReference>
<comment type="subcellular location">
    <subcellularLocation>
        <location evidence="1">Cell membrane</location>
    </subcellularLocation>
</comment>
<evidence type="ECO:0000256" key="2">
    <source>
        <dbReference type="ARBA" id="ARBA00022448"/>
    </source>
</evidence>
<keyword evidence="4" id="KW-0472">Membrane</keyword>
<dbReference type="Gene3D" id="3.40.190.100">
    <property type="entry name" value="Glycine betaine-binding periplasmic protein, domain 2"/>
    <property type="match status" value="1"/>
</dbReference>
<evidence type="ECO:0000313" key="8">
    <source>
        <dbReference type="Proteomes" id="UP000297459"/>
    </source>
</evidence>
<evidence type="ECO:0000259" key="6">
    <source>
        <dbReference type="Pfam" id="PF04069"/>
    </source>
</evidence>
<keyword evidence="2" id="KW-0813">Transport</keyword>
<dbReference type="InterPro" id="IPR007210">
    <property type="entry name" value="ABC_Gly_betaine_transp_sub-bd"/>
</dbReference>
<dbReference type="SUPFAM" id="SSF53850">
    <property type="entry name" value="Periplasmic binding protein-like II"/>
    <property type="match status" value="1"/>
</dbReference>
<dbReference type="Pfam" id="PF04069">
    <property type="entry name" value="OpuAC"/>
    <property type="match status" value="1"/>
</dbReference>
<dbReference type="PANTHER" id="PTHR47737">
    <property type="entry name" value="GLYCINE BETAINE/PROLINE BETAINE TRANSPORT SYSTEM PERMEASE PROTEIN PROW"/>
    <property type="match status" value="1"/>
</dbReference>
<organism evidence="7 8">
    <name type="scientific">Staphylococcus pragensis</name>
    <dbReference type="NCBI Taxonomy" id="1611836"/>
    <lineage>
        <taxon>Bacteria</taxon>
        <taxon>Bacillati</taxon>
        <taxon>Bacillota</taxon>
        <taxon>Bacilli</taxon>
        <taxon>Bacillales</taxon>
        <taxon>Staphylococcaceae</taxon>
        <taxon>Staphylococcus</taxon>
    </lineage>
</organism>
<name>A0A4Z1BBC7_9STAP</name>
<dbReference type="GO" id="GO:0043190">
    <property type="term" value="C:ATP-binding cassette (ABC) transporter complex"/>
    <property type="evidence" value="ECO:0007669"/>
    <property type="project" value="InterPro"/>
</dbReference>
<evidence type="ECO:0000256" key="3">
    <source>
        <dbReference type="ARBA" id="ARBA00022475"/>
    </source>
</evidence>
<reference evidence="7 8" key="1">
    <citation type="submission" date="2019-04" db="EMBL/GenBank/DDBJ databases">
        <title>Genomic characterization of Staphylococcus petrasii strains.</title>
        <authorList>
            <person name="Vrbovska V."/>
            <person name="Kovarovic V."/>
            <person name="Maslanova I."/>
            <person name="Indrakova A."/>
            <person name="Petras P."/>
            <person name="Sedo O."/>
            <person name="Svec P."/>
            <person name="Fisarova L."/>
            <person name="Sedlacek I."/>
            <person name="Doskar J."/>
            <person name="Pantucek R."/>
        </authorList>
    </citation>
    <scope>NUCLEOTIDE SEQUENCE [LARGE SCALE GENOMIC DNA]</scope>
    <source>
        <strain evidence="7 8">CCM 8529</strain>
    </source>
</reference>
<feature type="chain" id="PRO_5039613851" evidence="5">
    <location>
        <begin position="20"/>
        <end position="313"/>
    </location>
</feature>
<dbReference type="GO" id="GO:0015226">
    <property type="term" value="F:carnitine transmembrane transporter activity"/>
    <property type="evidence" value="ECO:0007669"/>
    <property type="project" value="TreeGrafter"/>
</dbReference>
<feature type="signal peptide" evidence="5">
    <location>
        <begin position="1"/>
        <end position="19"/>
    </location>
</feature>
<dbReference type="GO" id="GO:0031460">
    <property type="term" value="P:glycine betaine transport"/>
    <property type="evidence" value="ECO:0007669"/>
    <property type="project" value="TreeGrafter"/>
</dbReference>
<evidence type="ECO:0000256" key="5">
    <source>
        <dbReference type="SAM" id="SignalP"/>
    </source>
</evidence>